<dbReference type="Gene3D" id="1.25.40.10">
    <property type="entry name" value="Tetratricopeptide repeat domain"/>
    <property type="match status" value="1"/>
</dbReference>
<dbReference type="GO" id="GO:0005737">
    <property type="term" value="C:cytoplasm"/>
    <property type="evidence" value="ECO:0007669"/>
    <property type="project" value="TreeGrafter"/>
</dbReference>
<evidence type="ECO:0000256" key="1">
    <source>
        <dbReference type="ARBA" id="ARBA00022741"/>
    </source>
</evidence>
<dbReference type="GO" id="GO:0006355">
    <property type="term" value="P:regulation of DNA-templated transcription"/>
    <property type="evidence" value="ECO:0007669"/>
    <property type="project" value="InterPro"/>
</dbReference>
<dbReference type="GO" id="GO:0005524">
    <property type="term" value="F:ATP binding"/>
    <property type="evidence" value="ECO:0007669"/>
    <property type="project" value="UniProtKB-KW"/>
</dbReference>
<dbReference type="PANTHER" id="PTHR16305:SF35">
    <property type="entry name" value="TRANSCRIPTIONAL ACTIVATOR DOMAIN"/>
    <property type="match status" value="1"/>
</dbReference>
<dbReference type="Gene3D" id="1.10.10.10">
    <property type="entry name" value="Winged helix-like DNA-binding domain superfamily/Winged helix DNA-binding domain"/>
    <property type="match status" value="1"/>
</dbReference>
<evidence type="ECO:0000313" key="4">
    <source>
        <dbReference type="EMBL" id="RKQ91634.1"/>
    </source>
</evidence>
<gene>
    <name evidence="4" type="ORF">C8N24_1457</name>
</gene>
<dbReference type="InterPro" id="IPR000792">
    <property type="entry name" value="Tscrpt_reg_LuxR_C"/>
</dbReference>
<dbReference type="InterPro" id="IPR016032">
    <property type="entry name" value="Sig_transdc_resp-reg_C-effctor"/>
</dbReference>
<dbReference type="SUPFAM" id="SSF46894">
    <property type="entry name" value="C-terminal effector domain of the bipartite response regulators"/>
    <property type="match status" value="1"/>
</dbReference>
<dbReference type="SMART" id="SM00382">
    <property type="entry name" value="AAA"/>
    <property type="match status" value="1"/>
</dbReference>
<evidence type="ECO:0000313" key="5">
    <source>
        <dbReference type="Proteomes" id="UP000278962"/>
    </source>
</evidence>
<dbReference type="SMART" id="SM00421">
    <property type="entry name" value="HTH_LUXR"/>
    <property type="match status" value="1"/>
</dbReference>
<name>A0A660LFD5_9ACTN</name>
<dbReference type="RefSeq" id="WP_121249406.1">
    <property type="nucleotide sequence ID" value="NZ_RBIL01000001.1"/>
</dbReference>
<organism evidence="4 5">
    <name type="scientific">Solirubrobacter pauli</name>
    <dbReference type="NCBI Taxonomy" id="166793"/>
    <lineage>
        <taxon>Bacteria</taxon>
        <taxon>Bacillati</taxon>
        <taxon>Actinomycetota</taxon>
        <taxon>Thermoleophilia</taxon>
        <taxon>Solirubrobacterales</taxon>
        <taxon>Solirubrobacteraceae</taxon>
        <taxon>Solirubrobacter</taxon>
    </lineage>
</organism>
<dbReference type="SUPFAM" id="SSF48452">
    <property type="entry name" value="TPR-like"/>
    <property type="match status" value="1"/>
</dbReference>
<sequence length="923" mass="97269">MSGGLLSREDELAAVTRAVDAAFTGSGAVLLLEGPAGIGKTTVLEAARRIAGERDALVLSARASELDRTFGFGLVHQLLDRAARPELLVGAAAHAKLVLDPSAGAAEDAGFAVLHGLYWLAANLAEERPVVLLADDLHWADVPSLRFLEYLARRIDGLAVTVVATTRPQEPGAPAELLDELRISATVVRPGPLPREAVADLLAAELGATPTPAMVETALEVTGGNPLLLSVLAREASNAGAQSPEQLAELGARGVAPAVERRLRPLGPDAVATARAVAVLGERATADDVAIVAGLEAARGAVVEALDRLAAADVLVGRAFVHPLVRAAVLDAMPAGERAALHRAAALRLRDRGLRPGAVAPHWRAAEPAGDERAVADLRAAAREAVTEGATDLAADQLARALDEPPSTAAERLDVALELGELEVRVQRPEGPSRLRRLLRDGLDGDAAARAHAALANHLVHTDPAAAVSELEQATVDAADPTLALRLEAGLLEALLLADVDPVRLRARIDRGLEQDPPSLAALAAAANDRALRGNLPTDELIALCERALGGGELLATVGPASSTWNLVTHALRFAEDARGAERALQAGDRAVREQGLLAATLFVEQAWGYWHRDFGSVALGAARARSGLEAIRAQGMVTTVPALSAILAENLVELDRLDEAAAEIDVDLGAAAGTFIEPFALTIRGRVRFLLRRFDEAETDLRRVVAFADARGWASPNAVFGRLRLAEVLAATGRADEALELMDHDIAAARTAERPGCLGMALRRRALAQLGDEAIDTLRDAVAALEPTDLQREHGWALHDLGARLRIRGDRVEAREPLRRALELAARTESALLARLAHEELEASGARPRRERLEGVGALTPAERRVAQLAAEGLTNRQIAETLWVTLKTVEVHLGRSYSKLGISSRRDLAGALGLEGEAAAA</sequence>
<feature type="domain" description="HTH luxR-type" evidence="3">
    <location>
        <begin position="853"/>
        <end position="918"/>
    </location>
</feature>
<dbReference type="GO" id="GO:0004016">
    <property type="term" value="F:adenylate cyclase activity"/>
    <property type="evidence" value="ECO:0007669"/>
    <property type="project" value="TreeGrafter"/>
</dbReference>
<dbReference type="Pfam" id="PF00196">
    <property type="entry name" value="GerE"/>
    <property type="match status" value="1"/>
</dbReference>
<keyword evidence="1" id="KW-0547">Nucleotide-binding</keyword>
<dbReference type="CDD" id="cd06170">
    <property type="entry name" value="LuxR_C_like"/>
    <property type="match status" value="1"/>
</dbReference>
<dbReference type="PROSITE" id="PS50043">
    <property type="entry name" value="HTH_LUXR_2"/>
    <property type="match status" value="1"/>
</dbReference>
<proteinExistence type="predicted"/>
<dbReference type="InterPro" id="IPR041664">
    <property type="entry name" value="AAA_16"/>
</dbReference>
<dbReference type="InterPro" id="IPR003593">
    <property type="entry name" value="AAA+_ATPase"/>
</dbReference>
<evidence type="ECO:0000256" key="2">
    <source>
        <dbReference type="ARBA" id="ARBA00022840"/>
    </source>
</evidence>
<dbReference type="InterPro" id="IPR011990">
    <property type="entry name" value="TPR-like_helical_dom_sf"/>
</dbReference>
<dbReference type="GO" id="GO:0003677">
    <property type="term" value="F:DNA binding"/>
    <property type="evidence" value="ECO:0007669"/>
    <property type="project" value="InterPro"/>
</dbReference>
<dbReference type="Pfam" id="PF13191">
    <property type="entry name" value="AAA_16"/>
    <property type="match status" value="1"/>
</dbReference>
<dbReference type="EMBL" id="RBIL01000001">
    <property type="protein sequence ID" value="RKQ91634.1"/>
    <property type="molecule type" value="Genomic_DNA"/>
</dbReference>
<keyword evidence="2" id="KW-0067">ATP-binding</keyword>
<dbReference type="AlphaFoldDB" id="A0A660LFD5"/>
<comment type="caution">
    <text evidence="4">The sequence shown here is derived from an EMBL/GenBank/DDBJ whole genome shotgun (WGS) entry which is preliminary data.</text>
</comment>
<dbReference type="OrthoDB" id="483at2"/>
<evidence type="ECO:0000259" key="3">
    <source>
        <dbReference type="PROSITE" id="PS50043"/>
    </source>
</evidence>
<dbReference type="PANTHER" id="PTHR16305">
    <property type="entry name" value="TESTICULAR SOLUBLE ADENYLYL CYCLASE"/>
    <property type="match status" value="1"/>
</dbReference>
<dbReference type="InterPro" id="IPR036388">
    <property type="entry name" value="WH-like_DNA-bd_sf"/>
</dbReference>
<reference evidence="4 5" key="1">
    <citation type="submission" date="2018-10" db="EMBL/GenBank/DDBJ databases">
        <title>Genomic Encyclopedia of Archaeal and Bacterial Type Strains, Phase II (KMG-II): from individual species to whole genera.</title>
        <authorList>
            <person name="Goeker M."/>
        </authorList>
    </citation>
    <scope>NUCLEOTIDE SEQUENCE [LARGE SCALE GENOMIC DNA]</scope>
    <source>
        <strain evidence="4 5">DSM 14954</strain>
    </source>
</reference>
<accession>A0A660LFD5</accession>
<keyword evidence="5" id="KW-1185">Reference proteome</keyword>
<dbReference type="PRINTS" id="PR00038">
    <property type="entry name" value="HTHLUXR"/>
</dbReference>
<dbReference type="InterPro" id="IPR027417">
    <property type="entry name" value="P-loop_NTPase"/>
</dbReference>
<protein>
    <submittedName>
        <fullName evidence="4">Regulatory LuxR family protein</fullName>
    </submittedName>
</protein>
<dbReference type="SUPFAM" id="SSF52540">
    <property type="entry name" value="P-loop containing nucleoside triphosphate hydrolases"/>
    <property type="match status" value="1"/>
</dbReference>
<dbReference type="PROSITE" id="PS00622">
    <property type="entry name" value="HTH_LUXR_1"/>
    <property type="match status" value="1"/>
</dbReference>
<dbReference type="Proteomes" id="UP000278962">
    <property type="component" value="Unassembled WGS sequence"/>
</dbReference>